<name>A0A8W8NS75_MAGGI</name>
<protein>
    <submittedName>
        <fullName evidence="2">Uncharacterized protein</fullName>
    </submittedName>
</protein>
<sequence>MYRKAILPLDQSRCLETLGYFGKAISVLVDNARFDVARESLKKFTQHQKSEDKIPESLDSDSKICAKAADYFGKMQNNAQFLKFAKNIECRNERFVLYLKYNFFDEAFELNWPKGDILTTPDCTEVESNLAREINKHLKRKGQEKILEAMSEAKFLIDFHKPLHELLNSGEHKLLWCSWDSENGLSHTTEKENHYFKDISIKPETRTAITKAEISTDSKKYEHYILGENPQLFHEEFPKPKIDGTNICSSIKSSKRKGRKKRNTIHDLEKSGDNASLEKDESTKQRTEDCINDSNEEISTEMSIEDTNSQLKTSNDNGAATHEDSDVKKVAFENGAEQNKLFKSGLLDEIKDRNQLGKEKSTDRNDNFHDAKRLTDSDEKVKAISTASCGGNAAVDTNLNQKKLDDGV</sequence>
<evidence type="ECO:0000256" key="1">
    <source>
        <dbReference type="SAM" id="MobiDB-lite"/>
    </source>
</evidence>
<organism evidence="2 3">
    <name type="scientific">Magallana gigas</name>
    <name type="common">Pacific oyster</name>
    <name type="synonym">Crassostrea gigas</name>
    <dbReference type="NCBI Taxonomy" id="29159"/>
    <lineage>
        <taxon>Eukaryota</taxon>
        <taxon>Metazoa</taxon>
        <taxon>Spiralia</taxon>
        <taxon>Lophotrochozoa</taxon>
        <taxon>Mollusca</taxon>
        <taxon>Bivalvia</taxon>
        <taxon>Autobranchia</taxon>
        <taxon>Pteriomorphia</taxon>
        <taxon>Ostreida</taxon>
        <taxon>Ostreoidea</taxon>
        <taxon>Ostreidae</taxon>
        <taxon>Magallana</taxon>
    </lineage>
</organism>
<feature type="region of interest" description="Disordered" evidence="1">
    <location>
        <begin position="244"/>
        <end position="324"/>
    </location>
</feature>
<feature type="compositionally biased region" description="Polar residues" evidence="1">
    <location>
        <begin position="300"/>
        <end position="318"/>
    </location>
</feature>
<evidence type="ECO:0000313" key="3">
    <source>
        <dbReference type="Proteomes" id="UP000005408"/>
    </source>
</evidence>
<reference evidence="2" key="1">
    <citation type="submission" date="2022-08" db="UniProtKB">
        <authorList>
            <consortium name="EnsemblMetazoa"/>
        </authorList>
    </citation>
    <scope>IDENTIFICATION</scope>
    <source>
        <strain evidence="2">05x7-T-G4-1.051#20</strain>
    </source>
</reference>
<feature type="compositionally biased region" description="Basic and acidic residues" evidence="1">
    <location>
        <begin position="264"/>
        <end position="289"/>
    </location>
</feature>
<feature type="compositionally biased region" description="Acidic residues" evidence="1">
    <location>
        <begin position="290"/>
        <end position="299"/>
    </location>
</feature>
<proteinExistence type="predicted"/>
<feature type="compositionally biased region" description="Basic residues" evidence="1">
    <location>
        <begin position="253"/>
        <end position="263"/>
    </location>
</feature>
<keyword evidence="3" id="KW-1185">Reference proteome</keyword>
<dbReference type="AlphaFoldDB" id="A0A8W8NS75"/>
<accession>A0A8W8NS75</accession>
<evidence type="ECO:0000313" key="2">
    <source>
        <dbReference type="EnsemblMetazoa" id="G7787.1:cds"/>
    </source>
</evidence>
<dbReference type="EnsemblMetazoa" id="G7787.1">
    <property type="protein sequence ID" value="G7787.1:cds"/>
    <property type="gene ID" value="G7787"/>
</dbReference>
<dbReference type="Proteomes" id="UP000005408">
    <property type="component" value="Unassembled WGS sequence"/>
</dbReference>
<feature type="region of interest" description="Disordered" evidence="1">
    <location>
        <begin position="353"/>
        <end position="374"/>
    </location>
</feature>